<comment type="caution">
    <text evidence="1">The sequence shown here is derived from an EMBL/GenBank/DDBJ whole genome shotgun (WGS) entry which is preliminary data.</text>
</comment>
<keyword evidence="2" id="KW-1185">Reference proteome</keyword>
<proteinExistence type="predicted"/>
<evidence type="ECO:0000313" key="1">
    <source>
        <dbReference type="EMBL" id="KAJ8314289.1"/>
    </source>
</evidence>
<name>A0ABQ9FA99_TEGGR</name>
<sequence length="305" mass="35775">METEVEIWRTDATRVVQSSNELTSVSKIFSQVYYRYLLTSFNLTKSWFQNKNKKCRNQFIGYGHQFARLRNVIFLPESSQGQFKLFCDLDRVADYQFLSQTKEVPISHLNVWMKTLGNTDKEYPVEKTSDVTTLAVFRYKFVNLYNQMTDFYNAFLIMKLLNLKPEKTDILLTDGNLPGSLDKVWDILYGHYVAGIQMDQQDIRDQVQWLSQTDILVGMHGAGMSGIMSLPSHAGVLELFPSYYSPFNYHFQAMAKWRKLHYLRWQNMNPTNEYPDSFTYIPTPVVTQRLTSLYYAMCGHKPDRR</sequence>
<organism evidence="1 2">
    <name type="scientific">Tegillarca granosa</name>
    <name type="common">Malaysian cockle</name>
    <name type="synonym">Anadara granosa</name>
    <dbReference type="NCBI Taxonomy" id="220873"/>
    <lineage>
        <taxon>Eukaryota</taxon>
        <taxon>Metazoa</taxon>
        <taxon>Spiralia</taxon>
        <taxon>Lophotrochozoa</taxon>
        <taxon>Mollusca</taxon>
        <taxon>Bivalvia</taxon>
        <taxon>Autobranchia</taxon>
        <taxon>Pteriomorphia</taxon>
        <taxon>Arcoida</taxon>
        <taxon>Arcoidea</taxon>
        <taxon>Arcidae</taxon>
        <taxon>Tegillarca</taxon>
    </lineage>
</organism>
<dbReference type="Proteomes" id="UP001217089">
    <property type="component" value="Unassembled WGS sequence"/>
</dbReference>
<dbReference type="PANTHER" id="PTHR20961">
    <property type="entry name" value="GLYCOSYLTRANSFERASE"/>
    <property type="match status" value="1"/>
</dbReference>
<accession>A0ABQ9FA99</accession>
<evidence type="ECO:0000313" key="2">
    <source>
        <dbReference type="Proteomes" id="UP001217089"/>
    </source>
</evidence>
<reference evidence="1 2" key="1">
    <citation type="submission" date="2022-12" db="EMBL/GenBank/DDBJ databases">
        <title>Chromosome-level genome of Tegillarca granosa.</title>
        <authorList>
            <person name="Kim J."/>
        </authorList>
    </citation>
    <scope>NUCLEOTIDE SEQUENCE [LARGE SCALE GENOMIC DNA]</scope>
    <source>
        <strain evidence="1">Teg-2019</strain>
        <tissue evidence="1">Adductor muscle</tissue>
    </source>
</reference>
<dbReference type="InterPro" id="IPR007657">
    <property type="entry name" value="Glycosyltransferase_61"/>
</dbReference>
<protein>
    <submittedName>
        <fullName evidence="1">Uncharacterized protein</fullName>
    </submittedName>
</protein>
<gene>
    <name evidence="1" type="ORF">KUTeg_008850</name>
</gene>
<dbReference type="EMBL" id="JARBDR010000342">
    <property type="protein sequence ID" value="KAJ8314289.1"/>
    <property type="molecule type" value="Genomic_DNA"/>
</dbReference>